<sequence length="305" mass="34638">MAYTITTSLLNRLIALAKGAELSSSDCKGTIFNELVQEGLLITIPKGRGSCCKAPNGKALRVYLATRDDAFKDLEKTEAIYREISCSEDGATPFAPRNIQASTTGNSKIRKTRSCKGFLVNCYEPILVSLNEKKFEINPPEGSFVFIADYESFFIPENVIVVGVENMENFRYISRQQKLFQDYLIKCFGDSNYTHASLLFVSRYPQSSDLVKWLQNSKNLYIHFGDLDLAGINIYLTEFFARIGDRASFLIPPDADSRIANGCRERYDDQILKFEKMKVADKRVQPLVDLIRKYHKGYDQEGFID</sequence>
<name>A0A2M9A587_9BACT</name>
<dbReference type="AlphaFoldDB" id="A0A2M9A587"/>
<comment type="caution">
    <text evidence="1">The sequence shown here is derived from an EMBL/GenBank/DDBJ whole genome shotgun (WGS) entry which is preliminary data.</text>
</comment>
<keyword evidence="2" id="KW-1185">Reference proteome</keyword>
<dbReference type="OrthoDB" id="9811427at2"/>
<evidence type="ECO:0000313" key="2">
    <source>
        <dbReference type="Proteomes" id="UP000231134"/>
    </source>
</evidence>
<protein>
    <recommendedName>
        <fullName evidence="3">Wadjet protein JetD C-terminal domain-containing protein</fullName>
    </recommendedName>
</protein>
<dbReference type="RefSeq" id="WP_157797852.1">
    <property type="nucleotide sequence ID" value="NZ_PGEX01000001.1"/>
</dbReference>
<dbReference type="Proteomes" id="UP000231134">
    <property type="component" value="Unassembled WGS sequence"/>
</dbReference>
<evidence type="ECO:0000313" key="1">
    <source>
        <dbReference type="EMBL" id="PJJ40808.1"/>
    </source>
</evidence>
<proteinExistence type="predicted"/>
<gene>
    <name evidence="1" type="ORF">BGX16_0755</name>
</gene>
<dbReference type="EMBL" id="PGEX01000001">
    <property type="protein sequence ID" value="PJJ40808.1"/>
    <property type="molecule type" value="Genomic_DNA"/>
</dbReference>
<organism evidence="1 2">
    <name type="scientific">Hallerella succinigenes</name>
    <dbReference type="NCBI Taxonomy" id="1896222"/>
    <lineage>
        <taxon>Bacteria</taxon>
        <taxon>Pseudomonadati</taxon>
        <taxon>Fibrobacterota</taxon>
        <taxon>Fibrobacteria</taxon>
        <taxon>Fibrobacterales</taxon>
        <taxon>Fibrobacteraceae</taxon>
        <taxon>Hallerella</taxon>
    </lineage>
</organism>
<reference evidence="1 2" key="1">
    <citation type="submission" date="2017-11" db="EMBL/GenBank/DDBJ databases">
        <title>Animal gut microbial communities from fecal samples from Wisconsin, USA.</title>
        <authorList>
            <person name="Neumann A."/>
        </authorList>
    </citation>
    <scope>NUCLEOTIDE SEQUENCE [LARGE SCALE GENOMIC DNA]</scope>
    <source>
        <strain evidence="1 2">UWS3</strain>
    </source>
</reference>
<accession>A0A2M9A587</accession>
<evidence type="ECO:0008006" key="3">
    <source>
        <dbReference type="Google" id="ProtNLM"/>
    </source>
</evidence>